<dbReference type="Proteomes" id="UP000272400">
    <property type="component" value="Unassembled WGS sequence"/>
</dbReference>
<evidence type="ECO:0000259" key="2">
    <source>
        <dbReference type="Pfam" id="PF00440"/>
    </source>
</evidence>
<sequence>MTAEPAVQILPDEQVLRAAVRLFAEIGYDATTLDMITQTAGPDAARSDLLREGKPEIYRAVIEYFHDVEQRYFDRASQEVSRDVRGLHRLIDAALDFALSHPEINAVWEHRGLKDASDLDFPDGAVPALESVLVRSPWAGVRADVDLRFVAWAVIWLIQGFVRTGLPDAAGNRRPADDGDALRAFHTELHTWVDLRVHAVAPWPEDGPRGH</sequence>
<evidence type="ECO:0000256" key="1">
    <source>
        <dbReference type="ARBA" id="ARBA00023125"/>
    </source>
</evidence>
<dbReference type="EMBL" id="RJKE01000001">
    <property type="protein sequence ID" value="ROO85972.1"/>
    <property type="molecule type" value="Genomic_DNA"/>
</dbReference>
<dbReference type="RefSeq" id="WP_170201446.1">
    <property type="nucleotide sequence ID" value="NZ_RJKE01000001.1"/>
</dbReference>
<protein>
    <submittedName>
        <fullName evidence="3">TetR family transcriptional regulator</fullName>
    </submittedName>
</protein>
<keyword evidence="4" id="KW-1185">Reference proteome</keyword>
<evidence type="ECO:0000313" key="4">
    <source>
        <dbReference type="Proteomes" id="UP000272400"/>
    </source>
</evidence>
<accession>A0A3N1CXE2</accession>
<proteinExistence type="predicted"/>
<keyword evidence="1" id="KW-0238">DNA-binding</keyword>
<dbReference type="InterPro" id="IPR001647">
    <property type="entry name" value="HTH_TetR"/>
</dbReference>
<dbReference type="AlphaFoldDB" id="A0A3N1CXE2"/>
<dbReference type="GO" id="GO:0003677">
    <property type="term" value="F:DNA binding"/>
    <property type="evidence" value="ECO:0007669"/>
    <property type="project" value="UniProtKB-KW"/>
</dbReference>
<dbReference type="Gene3D" id="1.10.357.10">
    <property type="entry name" value="Tetracycline Repressor, domain 2"/>
    <property type="match status" value="1"/>
</dbReference>
<dbReference type="SUPFAM" id="SSF46689">
    <property type="entry name" value="Homeodomain-like"/>
    <property type="match status" value="1"/>
</dbReference>
<gene>
    <name evidence="3" type="ORF">EDD29_3527</name>
</gene>
<dbReference type="InterPro" id="IPR009057">
    <property type="entry name" value="Homeodomain-like_sf"/>
</dbReference>
<organism evidence="3 4">
    <name type="scientific">Actinocorallia herbida</name>
    <dbReference type="NCBI Taxonomy" id="58109"/>
    <lineage>
        <taxon>Bacteria</taxon>
        <taxon>Bacillati</taxon>
        <taxon>Actinomycetota</taxon>
        <taxon>Actinomycetes</taxon>
        <taxon>Streptosporangiales</taxon>
        <taxon>Thermomonosporaceae</taxon>
        <taxon>Actinocorallia</taxon>
    </lineage>
</organism>
<feature type="domain" description="HTH tetR-type" evidence="2">
    <location>
        <begin position="16"/>
        <end position="41"/>
    </location>
</feature>
<reference evidence="3 4" key="1">
    <citation type="submission" date="2018-11" db="EMBL/GenBank/DDBJ databases">
        <title>Sequencing the genomes of 1000 actinobacteria strains.</title>
        <authorList>
            <person name="Klenk H.-P."/>
        </authorList>
    </citation>
    <scope>NUCLEOTIDE SEQUENCE [LARGE SCALE GENOMIC DNA]</scope>
    <source>
        <strain evidence="3 4">DSM 44254</strain>
    </source>
</reference>
<comment type="caution">
    <text evidence="3">The sequence shown here is derived from an EMBL/GenBank/DDBJ whole genome shotgun (WGS) entry which is preliminary data.</text>
</comment>
<dbReference type="Pfam" id="PF00440">
    <property type="entry name" value="TetR_N"/>
    <property type="match status" value="1"/>
</dbReference>
<evidence type="ECO:0000313" key="3">
    <source>
        <dbReference type="EMBL" id="ROO85972.1"/>
    </source>
</evidence>
<name>A0A3N1CXE2_9ACTN</name>